<dbReference type="SUPFAM" id="SSF88946">
    <property type="entry name" value="Sigma2 domain of RNA polymerase sigma factors"/>
    <property type="match status" value="1"/>
</dbReference>
<keyword evidence="5 6" id="KW-0804">Transcription</keyword>
<comment type="subunit">
    <text evidence="6">Interacts transiently with the RNA polymerase catalytic core.</text>
</comment>
<keyword evidence="1 6" id="KW-0963">Cytoplasm</keyword>
<dbReference type="Gene3D" id="1.10.601.10">
    <property type="entry name" value="RNA Polymerase Primary Sigma Factor"/>
    <property type="match status" value="1"/>
</dbReference>
<dbReference type="GO" id="GO:0003677">
    <property type="term" value="F:DNA binding"/>
    <property type="evidence" value="ECO:0007669"/>
    <property type="project" value="UniProtKB-UniRule"/>
</dbReference>
<feature type="region of interest" description="Sigma-70 factor domain-4" evidence="6">
    <location>
        <begin position="343"/>
        <end position="396"/>
    </location>
</feature>
<dbReference type="InterPro" id="IPR013324">
    <property type="entry name" value="RNA_pol_sigma_r3/r4-like"/>
</dbReference>
<evidence type="ECO:0000259" key="7">
    <source>
        <dbReference type="PROSITE" id="PS00715"/>
    </source>
</evidence>
<dbReference type="Proteomes" id="UP000031671">
    <property type="component" value="Unassembled WGS sequence"/>
</dbReference>
<reference evidence="9 10" key="2">
    <citation type="submission" date="2015-01" db="EMBL/GenBank/DDBJ databases">
        <authorList>
            <consortium name="NBRP consortium"/>
            <person name="Sawabe T."/>
            <person name="Meirelles P."/>
            <person name="Feng G."/>
            <person name="Sayaka M."/>
            <person name="Hattori M."/>
            <person name="Ohkuma M."/>
        </authorList>
    </citation>
    <scope>NUCLEOTIDE SEQUENCE [LARGE SCALE GENOMIC DNA]</scope>
    <source>
        <strain evidence="10">JCM 19231</strain>
    </source>
</reference>
<dbReference type="PRINTS" id="PR00046">
    <property type="entry name" value="SIGMA70FCT"/>
</dbReference>
<evidence type="ECO:0000256" key="2">
    <source>
        <dbReference type="ARBA" id="ARBA00023015"/>
    </source>
</evidence>
<dbReference type="InterPro" id="IPR007627">
    <property type="entry name" value="RNA_pol_sigma70_r2"/>
</dbReference>
<dbReference type="GO" id="GO:0006352">
    <property type="term" value="P:DNA-templated transcription initiation"/>
    <property type="evidence" value="ECO:0007669"/>
    <property type="project" value="UniProtKB-UniRule"/>
</dbReference>
<dbReference type="InterPro" id="IPR036388">
    <property type="entry name" value="WH-like_DNA-bd_sf"/>
</dbReference>
<keyword evidence="2 6" id="KW-0805">Transcription regulation</keyword>
<evidence type="ECO:0000313" key="9">
    <source>
        <dbReference type="EMBL" id="GAM55025.1"/>
    </source>
</evidence>
<reference evidence="9 10" key="1">
    <citation type="submission" date="2015-01" db="EMBL/GenBank/DDBJ databases">
        <title>Vibrio sp. C1 JCM 19231 whole genome shotgun sequence.</title>
        <authorList>
            <person name="Sawabe T."/>
            <person name="Meirelles P."/>
            <person name="Feng G."/>
            <person name="Sayaka M."/>
            <person name="Hattori M."/>
            <person name="Ohkuma M."/>
        </authorList>
    </citation>
    <scope>NUCLEOTIDE SEQUENCE [LARGE SCALE GENOMIC DNA]</scope>
    <source>
        <strain evidence="10">JCM 19231</strain>
    </source>
</reference>
<protein>
    <recommendedName>
        <fullName evidence="6">RNA polymerase sigma factor RpoD</fullName>
    </recommendedName>
    <alternativeName>
        <fullName evidence="6">Sigma-70</fullName>
    </alternativeName>
</protein>
<dbReference type="NCBIfam" id="TIGR02937">
    <property type="entry name" value="sigma70-ECF"/>
    <property type="match status" value="1"/>
</dbReference>
<dbReference type="GO" id="GO:0016987">
    <property type="term" value="F:sigma factor activity"/>
    <property type="evidence" value="ECO:0007669"/>
    <property type="project" value="UniProtKB-UniRule"/>
</dbReference>
<evidence type="ECO:0000256" key="6">
    <source>
        <dbReference type="HAMAP-Rule" id="MF_00963"/>
    </source>
</evidence>
<dbReference type="InterPro" id="IPR007624">
    <property type="entry name" value="RNA_pol_sigma70_r3"/>
</dbReference>
<dbReference type="PROSITE" id="PS00715">
    <property type="entry name" value="SIGMA70_1"/>
    <property type="match status" value="1"/>
</dbReference>
<feature type="region of interest" description="Sigma-70 factor domain-3" evidence="6">
    <location>
        <begin position="254"/>
        <end position="330"/>
    </location>
</feature>
<sequence length="409" mass="47675">MRKRKIQVSTELALEKFTELRNTYQDLQLVVNSEGRGSDAYRVATDKVLDVFREFRLTPKQFDHLVNELRTSMERVRTQERLIMRQTVEYGGMPKKDFVKLFTGNESSEAWVDQALSSDVAYKEKIRRNEEDIRRSIQKLKAIEEETSLTVQSIKDISRRMSIGEAKARRAKKEMVEANLRLVISIAKKYTNRGLQFLDLIQEGNIGLMKAVDKFEYRRGYKFSTYATWWIRQAITRSIADQARTIRIPVHMIETINKLNRISRQMLQEMGREPLPEELAERMQMPEDKIRKVLKIAKEPISMETPIGDDEDSHLGDFIEDTTLELPLDSATSTSLKFATKDVLAGLTPREAKVLRMRFGIDMNTDHTLEEVGKQFDVTRERIRQIEAKALRKLRHPSRSETLRSFLDE</sequence>
<name>A0A0B8NJZ7_9VIBR</name>
<dbReference type="InterPro" id="IPR007631">
    <property type="entry name" value="RNA_pol_sigma_70_non-ess"/>
</dbReference>
<dbReference type="Pfam" id="PF04539">
    <property type="entry name" value="Sigma70_r3"/>
    <property type="match status" value="1"/>
</dbReference>
<dbReference type="InterPro" id="IPR000943">
    <property type="entry name" value="RNA_pol_sigma70"/>
</dbReference>
<dbReference type="EMBL" id="BBRZ01000009">
    <property type="protein sequence ID" value="GAM55025.1"/>
    <property type="molecule type" value="Genomic_DNA"/>
</dbReference>
<dbReference type="InterPro" id="IPR013325">
    <property type="entry name" value="RNA_pol_sigma_r2"/>
</dbReference>
<organism evidence="9 10">
    <name type="scientific">Vibrio ishigakensis</name>
    <dbReference type="NCBI Taxonomy" id="1481914"/>
    <lineage>
        <taxon>Bacteria</taxon>
        <taxon>Pseudomonadati</taxon>
        <taxon>Pseudomonadota</taxon>
        <taxon>Gammaproteobacteria</taxon>
        <taxon>Vibrionales</taxon>
        <taxon>Vibrionaceae</taxon>
        <taxon>Vibrio</taxon>
    </lineage>
</organism>
<evidence type="ECO:0000259" key="8">
    <source>
        <dbReference type="PROSITE" id="PS00716"/>
    </source>
</evidence>
<dbReference type="Pfam" id="PF04545">
    <property type="entry name" value="Sigma70_r4"/>
    <property type="match status" value="1"/>
</dbReference>
<comment type="similarity">
    <text evidence="6">Belongs to the sigma-70 factor family. RpoD/SigA subfamily.</text>
</comment>
<dbReference type="NCBIfam" id="NF004208">
    <property type="entry name" value="PRK05658.1"/>
    <property type="match status" value="1"/>
</dbReference>
<dbReference type="PROSITE" id="PS00716">
    <property type="entry name" value="SIGMA70_2"/>
    <property type="match status" value="1"/>
</dbReference>
<evidence type="ECO:0000256" key="5">
    <source>
        <dbReference type="ARBA" id="ARBA00023163"/>
    </source>
</evidence>
<feature type="short sequence motif" description="Interaction with polymerase core subunit RpoC" evidence="6">
    <location>
        <begin position="199"/>
        <end position="202"/>
    </location>
</feature>
<dbReference type="Pfam" id="PF04546">
    <property type="entry name" value="Sigma70_ner"/>
    <property type="match status" value="1"/>
</dbReference>
<feature type="region of interest" description="Sigma-70 factor domain-2" evidence="6">
    <location>
        <begin position="175"/>
        <end position="245"/>
    </location>
</feature>
<comment type="caution">
    <text evidence="9">The sequence shown here is derived from an EMBL/GenBank/DDBJ whole genome shotgun (WGS) entry which is preliminary data.</text>
</comment>
<feature type="domain" description="RNA polymerase sigma-70" evidence="8">
    <location>
        <begin position="368"/>
        <end position="394"/>
    </location>
</feature>
<dbReference type="PANTHER" id="PTHR30603">
    <property type="entry name" value="RNA POLYMERASE SIGMA FACTOR RPO"/>
    <property type="match status" value="1"/>
</dbReference>
<dbReference type="AlphaFoldDB" id="A0A0B8NJZ7"/>
<dbReference type="NCBIfam" id="TIGR02393">
    <property type="entry name" value="RpoD_Cterm"/>
    <property type="match status" value="1"/>
</dbReference>
<feature type="DNA-binding region" description="H-T-H motif" evidence="6">
    <location>
        <begin position="369"/>
        <end position="388"/>
    </location>
</feature>
<dbReference type="FunFam" id="1.10.601.10:FF:000002">
    <property type="entry name" value="RNA polymerase sigma factor RpoD"/>
    <property type="match status" value="1"/>
</dbReference>
<dbReference type="PANTHER" id="PTHR30603:SF60">
    <property type="entry name" value="RNA POLYMERASE SIGMA FACTOR RPOD"/>
    <property type="match status" value="1"/>
</dbReference>
<gene>
    <name evidence="6" type="primary">rpoD</name>
    <name evidence="9" type="ORF">JCM19231_971</name>
</gene>
<dbReference type="InterPro" id="IPR012760">
    <property type="entry name" value="RNA_pol_sigma_RpoD_C"/>
</dbReference>
<accession>A0A0B8NJZ7</accession>
<dbReference type="InterPro" id="IPR007630">
    <property type="entry name" value="RNA_pol_sigma70_r4"/>
</dbReference>
<feature type="domain" description="RNA polymerase sigma-70" evidence="7">
    <location>
        <begin position="199"/>
        <end position="212"/>
    </location>
</feature>
<dbReference type="FunFam" id="1.10.10.10:FF:000002">
    <property type="entry name" value="RNA polymerase sigma factor SigA"/>
    <property type="match status" value="1"/>
</dbReference>
<evidence type="ECO:0000313" key="10">
    <source>
        <dbReference type="Proteomes" id="UP000031671"/>
    </source>
</evidence>
<evidence type="ECO:0000256" key="1">
    <source>
        <dbReference type="ARBA" id="ARBA00022490"/>
    </source>
</evidence>
<proteinExistence type="inferred from homology"/>
<dbReference type="InterPro" id="IPR014284">
    <property type="entry name" value="RNA_pol_sigma-70_dom"/>
</dbReference>
<comment type="function">
    <text evidence="6">Sigma factors are initiation factors that promote the attachment of RNA polymerase to specific initiation sites and are then released. This sigma factor is the primary sigma factor during exponential growth.</text>
</comment>
<dbReference type="FunFam" id="1.10.10.10:FF:000004">
    <property type="entry name" value="RNA polymerase sigma factor SigA"/>
    <property type="match status" value="1"/>
</dbReference>
<comment type="subcellular location">
    <subcellularLocation>
        <location evidence="6">Cytoplasm</location>
    </subcellularLocation>
</comment>
<dbReference type="SUPFAM" id="SSF88659">
    <property type="entry name" value="Sigma3 and sigma4 domains of RNA polymerase sigma factors"/>
    <property type="match status" value="2"/>
</dbReference>
<dbReference type="Pfam" id="PF04542">
    <property type="entry name" value="Sigma70_r2"/>
    <property type="match status" value="1"/>
</dbReference>
<dbReference type="CDD" id="cd06171">
    <property type="entry name" value="Sigma70_r4"/>
    <property type="match status" value="1"/>
</dbReference>
<keyword evidence="4 6" id="KW-0238">DNA-binding</keyword>
<evidence type="ECO:0000256" key="3">
    <source>
        <dbReference type="ARBA" id="ARBA00023082"/>
    </source>
</evidence>
<evidence type="ECO:0000256" key="4">
    <source>
        <dbReference type="ARBA" id="ARBA00023125"/>
    </source>
</evidence>
<dbReference type="InterPro" id="IPR028630">
    <property type="entry name" value="Sigma70_RpoD"/>
</dbReference>
<dbReference type="InterPro" id="IPR050239">
    <property type="entry name" value="Sigma-70_RNA_pol_init_factors"/>
</dbReference>
<dbReference type="Gene3D" id="1.10.10.10">
    <property type="entry name" value="Winged helix-like DNA-binding domain superfamily/Winged helix DNA-binding domain"/>
    <property type="match status" value="2"/>
</dbReference>
<keyword evidence="3 6" id="KW-0731">Sigma factor</keyword>
<dbReference type="HAMAP" id="MF_00963">
    <property type="entry name" value="Sigma70_RpoD_SigA"/>
    <property type="match status" value="1"/>
</dbReference>
<keyword evidence="10" id="KW-1185">Reference proteome</keyword>
<dbReference type="GO" id="GO:0005737">
    <property type="term" value="C:cytoplasm"/>
    <property type="evidence" value="ECO:0007669"/>
    <property type="project" value="UniProtKB-SubCell"/>
</dbReference>